<organism evidence="4 5">
    <name type="scientific">Nocardioides bizhenqiangii</name>
    <dbReference type="NCBI Taxonomy" id="3095076"/>
    <lineage>
        <taxon>Bacteria</taxon>
        <taxon>Bacillati</taxon>
        <taxon>Actinomycetota</taxon>
        <taxon>Actinomycetes</taxon>
        <taxon>Propionibacteriales</taxon>
        <taxon>Nocardioidaceae</taxon>
        <taxon>Nocardioides</taxon>
    </lineage>
</organism>
<sequence length="273" mass="29855">MYAGSAAYYARGRVPYPAELADLLVDELALDGRGRLLDLGCGPGSLTLPLAPYFEQTVAVDADEQMLAEGARLAQAAGITNVSWVCSRAEDVSRSLGDFRMATMAQSFHWMDRDRVAGLLRQLLIPGGALAFVHATTHQGIEGTDRVPHPRPPWEQIEALVADYLGQERRAGRGYRQIDSVTEDERGQVEARIFGRAGFAGPKRLEVPGWVVTRSADEIVASVFSLSFAAPHLFGDRVGSFEHELRILLTQASPTGRFSEAMREIAVDLWTAD</sequence>
<dbReference type="EMBL" id="CP141059">
    <property type="protein sequence ID" value="WQQ26590.1"/>
    <property type="molecule type" value="Genomic_DNA"/>
</dbReference>
<keyword evidence="2 4" id="KW-0808">Transferase</keyword>
<dbReference type="InterPro" id="IPR029063">
    <property type="entry name" value="SAM-dependent_MTases_sf"/>
</dbReference>
<name>A0ABZ0ZQK2_9ACTN</name>
<evidence type="ECO:0000256" key="1">
    <source>
        <dbReference type="ARBA" id="ARBA00022603"/>
    </source>
</evidence>
<proteinExistence type="predicted"/>
<dbReference type="PANTHER" id="PTHR44942">
    <property type="entry name" value="METHYLTRANSF_11 DOMAIN-CONTAINING PROTEIN"/>
    <property type="match status" value="1"/>
</dbReference>
<dbReference type="Pfam" id="PF13649">
    <property type="entry name" value="Methyltransf_25"/>
    <property type="match status" value="1"/>
</dbReference>
<dbReference type="SUPFAM" id="SSF53335">
    <property type="entry name" value="S-adenosyl-L-methionine-dependent methyltransferases"/>
    <property type="match status" value="1"/>
</dbReference>
<dbReference type="Gene3D" id="3.40.50.150">
    <property type="entry name" value="Vaccinia Virus protein VP39"/>
    <property type="match status" value="1"/>
</dbReference>
<evidence type="ECO:0000313" key="5">
    <source>
        <dbReference type="Proteomes" id="UP001327225"/>
    </source>
</evidence>
<dbReference type="InterPro" id="IPR051052">
    <property type="entry name" value="Diverse_substrate_MTase"/>
</dbReference>
<dbReference type="EC" id="2.1.1.-" evidence="4"/>
<keyword evidence="5" id="KW-1185">Reference proteome</keyword>
<dbReference type="PANTHER" id="PTHR44942:SF4">
    <property type="entry name" value="METHYLTRANSFERASE TYPE 11 DOMAIN-CONTAINING PROTEIN"/>
    <property type="match status" value="1"/>
</dbReference>
<evidence type="ECO:0000256" key="2">
    <source>
        <dbReference type="ARBA" id="ARBA00022679"/>
    </source>
</evidence>
<keyword evidence="1 4" id="KW-0489">Methyltransferase</keyword>
<reference evidence="5" key="1">
    <citation type="submission" date="2023-12" db="EMBL/GenBank/DDBJ databases">
        <title>Novel species in genus Nocardioides.</title>
        <authorList>
            <person name="Zhou H."/>
        </authorList>
    </citation>
    <scope>NUCLEOTIDE SEQUENCE [LARGE SCALE GENOMIC DNA]</scope>
    <source>
        <strain evidence="5">HM61</strain>
    </source>
</reference>
<feature type="domain" description="Methyltransferase" evidence="3">
    <location>
        <begin position="37"/>
        <end position="128"/>
    </location>
</feature>
<dbReference type="GO" id="GO:0032259">
    <property type="term" value="P:methylation"/>
    <property type="evidence" value="ECO:0007669"/>
    <property type="project" value="UniProtKB-KW"/>
</dbReference>
<dbReference type="CDD" id="cd02440">
    <property type="entry name" value="AdoMet_MTases"/>
    <property type="match status" value="1"/>
</dbReference>
<protein>
    <submittedName>
        <fullName evidence="4">Class I SAM-dependent methyltransferase</fullName>
        <ecNumber evidence="4">2.1.1.-</ecNumber>
    </submittedName>
</protein>
<dbReference type="RefSeq" id="WP_322937467.1">
    <property type="nucleotide sequence ID" value="NZ_CP141059.1"/>
</dbReference>
<gene>
    <name evidence="4" type="ORF">SHK19_21870</name>
</gene>
<accession>A0ABZ0ZQK2</accession>
<evidence type="ECO:0000259" key="3">
    <source>
        <dbReference type="Pfam" id="PF13649"/>
    </source>
</evidence>
<dbReference type="Proteomes" id="UP001327225">
    <property type="component" value="Chromosome"/>
</dbReference>
<evidence type="ECO:0000313" key="4">
    <source>
        <dbReference type="EMBL" id="WQQ26590.1"/>
    </source>
</evidence>
<dbReference type="GO" id="GO:0008168">
    <property type="term" value="F:methyltransferase activity"/>
    <property type="evidence" value="ECO:0007669"/>
    <property type="project" value="UniProtKB-KW"/>
</dbReference>
<dbReference type="InterPro" id="IPR041698">
    <property type="entry name" value="Methyltransf_25"/>
</dbReference>